<evidence type="ECO:0000313" key="3">
    <source>
        <dbReference type="Proteomes" id="UP000250266"/>
    </source>
</evidence>
<proteinExistence type="predicted"/>
<dbReference type="OrthoDB" id="62952at2759"/>
<evidence type="ECO:0000313" key="2">
    <source>
        <dbReference type="EMBL" id="OCK79475.1"/>
    </source>
</evidence>
<dbReference type="InterPro" id="IPR038883">
    <property type="entry name" value="AN11006-like"/>
</dbReference>
<accession>A0A8E2JEA6</accession>
<dbReference type="PANTHER" id="PTHR42085:SF4">
    <property type="entry name" value="F-BOX DOMAIN-CONTAINING PROTEIN"/>
    <property type="match status" value="1"/>
</dbReference>
<dbReference type="Pfam" id="PF20150">
    <property type="entry name" value="2EXR"/>
    <property type="match status" value="1"/>
</dbReference>
<dbReference type="Proteomes" id="UP000250266">
    <property type="component" value="Unassembled WGS sequence"/>
</dbReference>
<sequence length="226" mass="25824">MTEATIADNQPEVSRSPLDIVLAQRLTRQDTTFAFQKLPAELRIQIYEELLVDAGSFVVLAARLQPQRPKQTKTLYTAILSTCRNIHDEASSVLYGSNSFWINTWPARWCTAELVKSIGLANAGKIRKVFTYFSAGDHIDKEAIARRYSTLGIDFAALHVWALRTSDKATWQANLKEHGSWLISIEEREMWRLGLNVPWSGLAILFDYYWLVRRGSLRRYSGILET</sequence>
<keyword evidence="3" id="KW-1185">Reference proteome</keyword>
<dbReference type="InterPro" id="IPR045518">
    <property type="entry name" value="2EXR"/>
</dbReference>
<gene>
    <name evidence="2" type="ORF">K432DRAFT_299781</name>
</gene>
<reference evidence="2 3" key="1">
    <citation type="journal article" date="2016" name="Nat. Commun.">
        <title>Ectomycorrhizal ecology is imprinted in the genome of the dominant symbiotic fungus Cenococcum geophilum.</title>
        <authorList>
            <consortium name="DOE Joint Genome Institute"/>
            <person name="Peter M."/>
            <person name="Kohler A."/>
            <person name="Ohm R.A."/>
            <person name="Kuo A."/>
            <person name="Krutzmann J."/>
            <person name="Morin E."/>
            <person name="Arend M."/>
            <person name="Barry K.W."/>
            <person name="Binder M."/>
            <person name="Choi C."/>
            <person name="Clum A."/>
            <person name="Copeland A."/>
            <person name="Grisel N."/>
            <person name="Haridas S."/>
            <person name="Kipfer T."/>
            <person name="LaButti K."/>
            <person name="Lindquist E."/>
            <person name="Lipzen A."/>
            <person name="Maire R."/>
            <person name="Meier B."/>
            <person name="Mihaltcheva S."/>
            <person name="Molinier V."/>
            <person name="Murat C."/>
            <person name="Poggeler S."/>
            <person name="Quandt C.A."/>
            <person name="Sperisen C."/>
            <person name="Tritt A."/>
            <person name="Tisserant E."/>
            <person name="Crous P.W."/>
            <person name="Henrissat B."/>
            <person name="Nehls U."/>
            <person name="Egli S."/>
            <person name="Spatafora J.W."/>
            <person name="Grigoriev I.V."/>
            <person name="Martin F.M."/>
        </authorList>
    </citation>
    <scope>NUCLEOTIDE SEQUENCE [LARGE SCALE GENOMIC DNA]</scope>
    <source>
        <strain evidence="2 3">CBS 459.81</strain>
    </source>
</reference>
<name>A0A8E2JEA6_9PEZI</name>
<dbReference type="AlphaFoldDB" id="A0A8E2JEA6"/>
<dbReference type="EMBL" id="KV745004">
    <property type="protein sequence ID" value="OCK79475.1"/>
    <property type="molecule type" value="Genomic_DNA"/>
</dbReference>
<feature type="domain" description="2EXR" evidence="1">
    <location>
        <begin position="35"/>
        <end position="94"/>
    </location>
</feature>
<evidence type="ECO:0000259" key="1">
    <source>
        <dbReference type="Pfam" id="PF20150"/>
    </source>
</evidence>
<organism evidence="2 3">
    <name type="scientific">Lepidopterella palustris CBS 459.81</name>
    <dbReference type="NCBI Taxonomy" id="1314670"/>
    <lineage>
        <taxon>Eukaryota</taxon>
        <taxon>Fungi</taxon>
        <taxon>Dikarya</taxon>
        <taxon>Ascomycota</taxon>
        <taxon>Pezizomycotina</taxon>
        <taxon>Dothideomycetes</taxon>
        <taxon>Pleosporomycetidae</taxon>
        <taxon>Mytilinidiales</taxon>
        <taxon>Argynnaceae</taxon>
        <taxon>Lepidopterella</taxon>
    </lineage>
</organism>
<protein>
    <recommendedName>
        <fullName evidence="1">2EXR domain-containing protein</fullName>
    </recommendedName>
</protein>
<dbReference type="PANTHER" id="PTHR42085">
    <property type="entry name" value="F-BOX DOMAIN-CONTAINING PROTEIN"/>
    <property type="match status" value="1"/>
</dbReference>